<keyword evidence="1 3" id="KW-0378">Hydrolase</keyword>
<evidence type="ECO:0000259" key="2">
    <source>
        <dbReference type="Pfam" id="PF00561"/>
    </source>
</evidence>
<dbReference type="InterPro" id="IPR029058">
    <property type="entry name" value="AB_hydrolase_fold"/>
</dbReference>
<dbReference type="PANTHER" id="PTHR43798:SF31">
    <property type="entry name" value="AB HYDROLASE SUPERFAMILY PROTEIN YCLE"/>
    <property type="match status" value="1"/>
</dbReference>
<keyword evidence="4" id="KW-1185">Reference proteome</keyword>
<dbReference type="Proteomes" id="UP000469185">
    <property type="component" value="Unassembled WGS sequence"/>
</dbReference>
<evidence type="ECO:0000313" key="3">
    <source>
        <dbReference type="EMBL" id="NED95224.1"/>
    </source>
</evidence>
<name>A0A6N9YJT4_9ACTN</name>
<comment type="caution">
    <text evidence="3">The sequence shown here is derived from an EMBL/GenBank/DDBJ whole genome shotgun (WGS) entry which is preliminary data.</text>
</comment>
<dbReference type="Gene3D" id="3.40.50.1820">
    <property type="entry name" value="alpha/beta hydrolase"/>
    <property type="match status" value="1"/>
</dbReference>
<dbReference type="InterPro" id="IPR050266">
    <property type="entry name" value="AB_hydrolase_sf"/>
</dbReference>
<accession>A0A6N9YJT4</accession>
<dbReference type="SUPFAM" id="SSF53474">
    <property type="entry name" value="alpha/beta-Hydrolases"/>
    <property type="match status" value="1"/>
</dbReference>
<dbReference type="GO" id="GO:0016020">
    <property type="term" value="C:membrane"/>
    <property type="evidence" value="ECO:0007669"/>
    <property type="project" value="TreeGrafter"/>
</dbReference>
<feature type="domain" description="AB hydrolase-1" evidence="2">
    <location>
        <begin position="6"/>
        <end position="232"/>
    </location>
</feature>
<dbReference type="PANTHER" id="PTHR43798">
    <property type="entry name" value="MONOACYLGLYCEROL LIPASE"/>
    <property type="match status" value="1"/>
</dbReference>
<dbReference type="InterPro" id="IPR000073">
    <property type="entry name" value="AB_hydrolase_1"/>
</dbReference>
<sequence length="267" mass="29343">MLHEVAGGIRSWDPQVEQLRDRFTCIRYNARGFPPSSVPESPAAYSQSIAVDDALDVLDALGIGSAHFLGFSMGGFCTLHTCLRTPERVQSAVVVGAGYGSNPEHGQTFLAEMESAGRRFREDPHSAAISYANGPARLQLRAKAPQRWERFRDALAGHSPIGQAYTFTEVLGKRPSLFSLRDELARLEMPVLLVVGDEDDGCLETNLMLKRTIPASGLAVLPRTGHTPNLEDPGEFNRQLLDFLQRAQRGEWTARDPQSLDRGLVGM</sequence>
<dbReference type="AlphaFoldDB" id="A0A6N9YJT4"/>
<reference evidence="3 4" key="1">
    <citation type="submission" date="2020-02" db="EMBL/GenBank/DDBJ databases">
        <authorList>
            <person name="Li X.-J."/>
            <person name="Feng X.-M."/>
        </authorList>
    </citation>
    <scope>NUCLEOTIDE SEQUENCE [LARGE SCALE GENOMIC DNA]</scope>
    <source>
        <strain evidence="3 4">CGMCC 4.7225</strain>
    </source>
</reference>
<evidence type="ECO:0000256" key="1">
    <source>
        <dbReference type="ARBA" id="ARBA00022801"/>
    </source>
</evidence>
<dbReference type="Pfam" id="PF00561">
    <property type="entry name" value="Abhydrolase_1"/>
    <property type="match status" value="1"/>
</dbReference>
<evidence type="ECO:0000313" key="4">
    <source>
        <dbReference type="Proteomes" id="UP000469185"/>
    </source>
</evidence>
<proteinExistence type="predicted"/>
<organism evidence="3 4">
    <name type="scientific">Phytoactinopolyspora alkaliphila</name>
    <dbReference type="NCBI Taxonomy" id="1783498"/>
    <lineage>
        <taxon>Bacteria</taxon>
        <taxon>Bacillati</taxon>
        <taxon>Actinomycetota</taxon>
        <taxon>Actinomycetes</taxon>
        <taxon>Jiangellales</taxon>
        <taxon>Jiangellaceae</taxon>
        <taxon>Phytoactinopolyspora</taxon>
    </lineage>
</organism>
<protein>
    <submittedName>
        <fullName evidence="3">Alpha/beta fold hydrolase</fullName>
    </submittedName>
</protein>
<dbReference type="EMBL" id="JAAGOB010000003">
    <property type="protein sequence ID" value="NED95224.1"/>
    <property type="molecule type" value="Genomic_DNA"/>
</dbReference>
<dbReference type="GO" id="GO:0016787">
    <property type="term" value="F:hydrolase activity"/>
    <property type="evidence" value="ECO:0007669"/>
    <property type="project" value="UniProtKB-KW"/>
</dbReference>
<gene>
    <name evidence="3" type="ORF">G1H11_07835</name>
</gene>